<dbReference type="PANTHER" id="PTHR12854:SF7">
    <property type="entry name" value="ATAXIN-2 HOMOLOG"/>
    <property type="match status" value="1"/>
</dbReference>
<feature type="compositionally biased region" description="Low complexity" evidence="1">
    <location>
        <begin position="837"/>
        <end position="848"/>
    </location>
</feature>
<feature type="region of interest" description="Disordered" evidence="1">
    <location>
        <begin position="1026"/>
        <end position="1088"/>
    </location>
</feature>
<feature type="region of interest" description="Disordered" evidence="1">
    <location>
        <begin position="306"/>
        <end position="421"/>
    </location>
</feature>
<dbReference type="Proteomes" id="UP000324767">
    <property type="component" value="Unassembled WGS sequence"/>
</dbReference>
<dbReference type="Pfam" id="PF14438">
    <property type="entry name" value="SM-ATX"/>
    <property type="match status" value="1"/>
</dbReference>
<evidence type="ECO:0000313" key="4">
    <source>
        <dbReference type="Proteomes" id="UP000324767"/>
    </source>
</evidence>
<feature type="compositionally biased region" description="Polar residues" evidence="1">
    <location>
        <begin position="1"/>
        <end position="35"/>
    </location>
</feature>
<feature type="compositionally biased region" description="Polar residues" evidence="1">
    <location>
        <begin position="797"/>
        <end position="810"/>
    </location>
</feature>
<feature type="compositionally biased region" description="Polar residues" evidence="1">
    <location>
        <begin position="49"/>
        <end position="78"/>
    </location>
</feature>
<feature type="compositionally biased region" description="Acidic residues" evidence="1">
    <location>
        <begin position="321"/>
        <end position="330"/>
    </location>
</feature>
<feature type="compositionally biased region" description="Polar residues" evidence="1">
    <location>
        <begin position="541"/>
        <end position="559"/>
    </location>
</feature>
<feature type="compositionally biased region" description="Polar residues" evidence="1">
    <location>
        <begin position="394"/>
        <end position="411"/>
    </location>
</feature>
<dbReference type="AlphaFoldDB" id="A0A5M8PLJ6"/>
<reference evidence="3 4" key="1">
    <citation type="submission" date="2019-09" db="EMBL/GenBank/DDBJ databases">
        <title>The hologenome of the rock-dwelling lichen Lasallia pustulata.</title>
        <authorList>
            <person name="Greshake Tzovaras B."/>
            <person name="Segers F."/>
            <person name="Bicker A."/>
            <person name="Dal Grande F."/>
            <person name="Otte J."/>
            <person name="Hankeln T."/>
            <person name="Schmitt I."/>
            <person name="Ebersberger I."/>
        </authorList>
    </citation>
    <scope>NUCLEOTIDE SEQUENCE [LARGE SCALE GENOMIC DNA]</scope>
    <source>
        <strain evidence="3">A1-1</strain>
    </source>
</reference>
<proteinExistence type="predicted"/>
<feature type="compositionally biased region" description="Low complexity" evidence="1">
    <location>
        <begin position="1063"/>
        <end position="1072"/>
    </location>
</feature>
<feature type="region of interest" description="Disordered" evidence="1">
    <location>
        <begin position="531"/>
        <end position="675"/>
    </location>
</feature>
<feature type="compositionally biased region" description="Basic and acidic residues" evidence="1">
    <location>
        <begin position="531"/>
        <end position="540"/>
    </location>
</feature>
<evidence type="ECO:0000259" key="2">
    <source>
        <dbReference type="SMART" id="SM01272"/>
    </source>
</evidence>
<feature type="region of interest" description="Disordered" evidence="1">
    <location>
        <begin position="689"/>
        <end position="738"/>
    </location>
</feature>
<dbReference type="Pfam" id="PF06741">
    <property type="entry name" value="LsmAD"/>
    <property type="match status" value="1"/>
</dbReference>
<dbReference type="GO" id="GO:0034063">
    <property type="term" value="P:stress granule assembly"/>
    <property type="evidence" value="ECO:0007669"/>
    <property type="project" value="TreeGrafter"/>
</dbReference>
<evidence type="ECO:0000256" key="1">
    <source>
        <dbReference type="SAM" id="MobiDB-lite"/>
    </source>
</evidence>
<dbReference type="InterPro" id="IPR009604">
    <property type="entry name" value="LsmAD_domain"/>
</dbReference>
<organism evidence="3 4">
    <name type="scientific">Lasallia pustulata</name>
    <dbReference type="NCBI Taxonomy" id="136370"/>
    <lineage>
        <taxon>Eukaryota</taxon>
        <taxon>Fungi</taxon>
        <taxon>Dikarya</taxon>
        <taxon>Ascomycota</taxon>
        <taxon>Pezizomycotina</taxon>
        <taxon>Lecanoromycetes</taxon>
        <taxon>OSLEUM clade</taxon>
        <taxon>Umbilicariomycetidae</taxon>
        <taxon>Umbilicariales</taxon>
        <taxon>Umbilicariaceae</taxon>
        <taxon>Lasallia</taxon>
    </lineage>
</organism>
<dbReference type="GO" id="GO:0010494">
    <property type="term" value="C:cytoplasmic stress granule"/>
    <property type="evidence" value="ECO:0007669"/>
    <property type="project" value="TreeGrafter"/>
</dbReference>
<sequence length="1088" mass="118222">MATTALNGATLNDTNSSSAPLPASRRQQSKGTFGNKSADGNRRQADNGGDNQQRRNPPQKAWTSGMNPITQRSTTPAQPNGVGGHPKPSSQRSMPASETSTPDRHANDRLLFLLANFIGLQSTVTVKNGDTFSGILTSCALENNEPTYFFKMVRRVKLASEAESNGAVNSEVEYIGSGEDHAMSFEAKDVIDLAVKDVSFNVQDKGQNGATTAFRTDADISGNLAFRERSLQRWQPPAADADVDVSLEADTTGSGTWDQFEANSQLFGLKSDYDENIYTTRIDRQNPQYQQRLAAAEKIAQEIDAGSATNAHVREERNLTVDDDGLDEEEKYSGVRRNGAEYPPLQPSQQNKYTPPARRAPTGQPTVPGAPVDPAIISSQIARPDSKAQEPRKATSNQPEVSAGTANTESNHPPEPPKEAASIVPVTNENTVKAAVPPVTSKLPLSSVVASSSRKNDTFNGTPNVETAVLDSFRQFASNEKMKVQDHHRNRASKDKAVKLNDLMKFSKNFKLLTPVPKDLVPILAKDKSKQEEIMERAQRNAEQASLTPPKSAATTSDSKAQKLLPAARYEDNTSSSANSERQKYPRGPQGFPPTGPQATQTSRQRNGPSNPSGADSGPLGPRLATSHQRHRQGIQVPIPTPLPIQDPRMPPKKPADNAPLIPSPQRSGPLLSPISSAKLNVKALEFRPANSFKPTGNPSGTSSPRSTSNTHPISRASSPSAFFGSKKPIPPGDREPIMDYFNPLKWLKKEAEEEKKAKEYAYNGGIKPAYKTPPTWNPPKEGEEFKSYKDLFESGPSSTIAVSPQHSSPVNPPLAHQHQLPLHLQGGPPGIPQVHTPQNTPQQMQPQAHHYPVGPHHDDHRMYLSASSSSMYPSPRLQHNQMAYQSPMPQHAQLAYGQPMPQYIMSPTGHPPHFRQFPGPQMIASQGPHPGAQMMVQQPSGGGFMGVPQGMPIPFSPPMAMYPPGQLQAYGGPAQPPSMYGSPGRGAPMMMHQGSHQGQHPQMFMSPGQYGQPLYAQQQTTHVTPMRAGYGSPQPQYHHPSPHQQHHYPPQPHRAPSGNYGQVPHQHMAAQQPPPPPQPVELGEEGK</sequence>
<feature type="compositionally biased region" description="Low complexity" evidence="1">
    <location>
        <begin position="817"/>
        <end position="827"/>
    </location>
</feature>
<dbReference type="EMBL" id="VXIT01000009">
    <property type="protein sequence ID" value="KAA6410259.1"/>
    <property type="molecule type" value="Genomic_DNA"/>
</dbReference>
<dbReference type="InterPro" id="IPR045117">
    <property type="entry name" value="ATXN2-like"/>
</dbReference>
<feature type="domain" description="LsmAD" evidence="2">
    <location>
        <begin position="267"/>
        <end position="338"/>
    </location>
</feature>
<feature type="region of interest" description="Disordered" evidence="1">
    <location>
        <begin position="1"/>
        <end position="103"/>
    </location>
</feature>
<protein>
    <recommendedName>
        <fullName evidence="2">LsmAD domain-containing protein</fullName>
    </recommendedName>
</protein>
<dbReference type="GO" id="GO:0003729">
    <property type="term" value="F:mRNA binding"/>
    <property type="evidence" value="ECO:0007669"/>
    <property type="project" value="TreeGrafter"/>
</dbReference>
<evidence type="ECO:0000313" key="3">
    <source>
        <dbReference type="EMBL" id="KAA6410259.1"/>
    </source>
</evidence>
<dbReference type="OrthoDB" id="2275718at2759"/>
<feature type="compositionally biased region" description="Basic and acidic residues" evidence="1">
    <location>
        <begin position="384"/>
        <end position="393"/>
    </location>
</feature>
<dbReference type="InterPro" id="IPR025852">
    <property type="entry name" value="SM_dom_ATX"/>
</dbReference>
<dbReference type="SMART" id="SM01272">
    <property type="entry name" value="LsmAD"/>
    <property type="match status" value="1"/>
</dbReference>
<feature type="compositionally biased region" description="Polar residues" evidence="1">
    <location>
        <begin position="693"/>
        <end position="721"/>
    </location>
</feature>
<feature type="compositionally biased region" description="Polar residues" evidence="1">
    <location>
        <begin position="597"/>
        <end position="614"/>
    </location>
</feature>
<name>A0A5M8PLJ6_9LECA</name>
<dbReference type="PANTHER" id="PTHR12854">
    <property type="entry name" value="ATAXIN 2-RELATED"/>
    <property type="match status" value="1"/>
</dbReference>
<gene>
    <name evidence="3" type="ORF">FRX48_05680</name>
</gene>
<comment type="caution">
    <text evidence="3">The sequence shown here is derived from an EMBL/GenBank/DDBJ whole genome shotgun (WGS) entry which is preliminary data.</text>
</comment>
<feature type="region of interest" description="Disordered" evidence="1">
    <location>
        <begin position="797"/>
        <end position="849"/>
    </location>
</feature>
<accession>A0A5M8PLJ6</accession>
<feature type="compositionally biased region" description="Polar residues" evidence="1">
    <location>
        <begin position="88"/>
        <end position="100"/>
    </location>
</feature>